<accession>A0A8S3W2N9</accession>
<feature type="region of interest" description="Disordered" evidence="1">
    <location>
        <begin position="711"/>
        <end position="730"/>
    </location>
</feature>
<evidence type="ECO:0000256" key="1">
    <source>
        <dbReference type="SAM" id="MobiDB-lite"/>
    </source>
</evidence>
<feature type="region of interest" description="Disordered" evidence="1">
    <location>
        <begin position="792"/>
        <end position="819"/>
    </location>
</feature>
<reference evidence="2" key="1">
    <citation type="submission" date="2021-04" db="EMBL/GenBank/DDBJ databases">
        <authorList>
            <person name="Tunstrom K."/>
        </authorList>
    </citation>
    <scope>NUCLEOTIDE SEQUENCE</scope>
</reference>
<name>A0A8S3W2N9_PARAO</name>
<gene>
    <name evidence="2" type="ORF">PAPOLLO_LOCUS1360</name>
</gene>
<dbReference type="EMBL" id="CAJQZP010000081">
    <property type="protein sequence ID" value="CAG4937217.1"/>
    <property type="molecule type" value="Genomic_DNA"/>
</dbReference>
<sequence>MADLRTSPLPDDVSFTKNRYYKTIIRTPLTTKYSITSFNILQKIHLSCCNATYCSTRRATFTAQCGAHRASGAGPAAARRTAARGAPPSRHSVVLTGRLALVPLQRDVLQLEARHLHGTVWCSPGDWRWSRCSATYCSSRRATFTAQCGAHRATGAGPAAARRTAARGAPPSRHNAVLTGRVTLVPLQRVVLQLEARHLHGTVWCSPGDWRWSRCSATYCSSRRATFTAQCGAHRATGAGPAAARRTAARGAPPSRHSVVLTGRVALVPLQRDVLQLEARHLHGTVWCSPGDWRWSRCSATYCSSRRATFTAQCGAHRATGAGPAAARRTAARGAPPSRHSVVLTGRLALVPLQRDVLQLEARHLHGTVRCSPGDWRWSRCSATYCSSRRATFTAQCGAHRATGAGPAAARRTAARGAPPSRHSAVLTGRLALVPLQRDVLPHEARHLHGTVRCSPGDWRWSRCSATYCSSRRATFTAQCGAHRTTGAGPAAARRTAARGAPPSRHSAVLTGRLALVPLQRDVLQLEARHLHGTVRCSPGDWRWSRCSATYCRTRRATFTAQCGAHRETGAGPAAARRTAARGAPPSRHSAVLTGRVTLVPLQRDVMQLEARHLATFTAQCGAHRATGAGPAAARRTAARGAPPSRHSVVLTGRLALVPLQRDVLPHEVRHLHATVRCSPGEWRWSRCSATYCRTRRATFTAQCGAHRASGAGPAAARRTAARGTPPSRHSAVLTERVPLAPLQRDVLPLEARHLHGTVRCSPSECRWSRCSVTYCRTRRATFTAQCGAHRASGAGPAAARRTAARGAPPLRHSAVLTE</sequence>
<organism evidence="2 3">
    <name type="scientific">Parnassius apollo</name>
    <name type="common">Apollo butterfly</name>
    <name type="synonym">Papilio apollo</name>
    <dbReference type="NCBI Taxonomy" id="110799"/>
    <lineage>
        <taxon>Eukaryota</taxon>
        <taxon>Metazoa</taxon>
        <taxon>Ecdysozoa</taxon>
        <taxon>Arthropoda</taxon>
        <taxon>Hexapoda</taxon>
        <taxon>Insecta</taxon>
        <taxon>Pterygota</taxon>
        <taxon>Neoptera</taxon>
        <taxon>Endopterygota</taxon>
        <taxon>Lepidoptera</taxon>
        <taxon>Glossata</taxon>
        <taxon>Ditrysia</taxon>
        <taxon>Papilionoidea</taxon>
        <taxon>Papilionidae</taxon>
        <taxon>Parnassiinae</taxon>
        <taxon>Parnassini</taxon>
        <taxon>Parnassius</taxon>
        <taxon>Parnassius</taxon>
    </lineage>
</organism>
<keyword evidence="3" id="KW-1185">Reference proteome</keyword>
<dbReference type="Proteomes" id="UP000691718">
    <property type="component" value="Unassembled WGS sequence"/>
</dbReference>
<protein>
    <submittedName>
        <fullName evidence="2">(apollo) hypothetical protein</fullName>
    </submittedName>
</protein>
<proteinExistence type="predicted"/>
<evidence type="ECO:0000313" key="2">
    <source>
        <dbReference type="EMBL" id="CAG4937217.1"/>
    </source>
</evidence>
<feature type="compositionally biased region" description="Low complexity" evidence="1">
    <location>
        <begin position="711"/>
        <end position="729"/>
    </location>
</feature>
<feature type="compositionally biased region" description="Low complexity" evidence="1">
    <location>
        <begin position="792"/>
        <end position="810"/>
    </location>
</feature>
<evidence type="ECO:0000313" key="3">
    <source>
        <dbReference type="Proteomes" id="UP000691718"/>
    </source>
</evidence>
<dbReference type="AlphaFoldDB" id="A0A8S3W2N9"/>
<comment type="caution">
    <text evidence="2">The sequence shown here is derived from an EMBL/GenBank/DDBJ whole genome shotgun (WGS) entry which is preliminary data.</text>
</comment>